<comment type="caution">
    <text evidence="2">The sequence shown here is derived from an EMBL/GenBank/DDBJ whole genome shotgun (WGS) entry which is preliminary data.</text>
</comment>
<proteinExistence type="predicted"/>
<dbReference type="InterPro" id="IPR016040">
    <property type="entry name" value="NAD(P)-bd_dom"/>
</dbReference>
<sequence>MTATAHRTRHLVLTGASGTVASLVARRLAPTGHRLTLTGRTVPGDRPRDATAGPGAAVRYLVCDHEDPASLREAFRGADAVLVVTNDPTRPQQDRNILRAALDASVGHLVKLSAAAVHDPGADDLVTSWQRENERRIRACGIPWTMIQPRSFMTHALAWAQDIRARSATAALHPDSRNACVAPEDIAEVIALALTDDVHHGRSYQLTGPQALSAQDQTRILAELLGRPLTCRALTRSEARAGFLRRYPPAMAEALLLSADRQAAGAKSATGDTVERLTGRPPTSFTRWATAHLHRFV</sequence>
<evidence type="ECO:0000313" key="2">
    <source>
        <dbReference type="EMBL" id="MER6269223.1"/>
    </source>
</evidence>
<dbReference type="PANTHER" id="PTHR43162">
    <property type="match status" value="1"/>
</dbReference>
<dbReference type="RefSeq" id="WP_351957741.1">
    <property type="nucleotide sequence ID" value="NZ_JBEOZM010000006.1"/>
</dbReference>
<keyword evidence="3" id="KW-1185">Reference proteome</keyword>
<dbReference type="Gene3D" id="3.90.25.10">
    <property type="entry name" value="UDP-galactose 4-epimerase, domain 1"/>
    <property type="match status" value="1"/>
</dbReference>
<evidence type="ECO:0000313" key="3">
    <source>
        <dbReference type="Proteomes" id="UP001490365"/>
    </source>
</evidence>
<dbReference type="Gene3D" id="3.40.50.720">
    <property type="entry name" value="NAD(P)-binding Rossmann-like Domain"/>
    <property type="match status" value="1"/>
</dbReference>
<reference evidence="2 3" key="1">
    <citation type="submission" date="2024-06" db="EMBL/GenBank/DDBJ databases">
        <title>The Natural Products Discovery Center: Release of the First 8490 Sequenced Strains for Exploring Actinobacteria Biosynthetic Diversity.</title>
        <authorList>
            <person name="Kalkreuter E."/>
            <person name="Kautsar S.A."/>
            <person name="Yang D."/>
            <person name="Bader C.D."/>
            <person name="Teijaro C.N."/>
            <person name="Fluegel L."/>
            <person name="Davis C.M."/>
            <person name="Simpson J.R."/>
            <person name="Lauterbach L."/>
            <person name="Steele A.D."/>
            <person name="Gui C."/>
            <person name="Meng S."/>
            <person name="Li G."/>
            <person name="Viehrig K."/>
            <person name="Ye F."/>
            <person name="Su P."/>
            <person name="Kiefer A.F."/>
            <person name="Nichols A."/>
            <person name="Cepeda A.J."/>
            <person name="Yan W."/>
            <person name="Fan B."/>
            <person name="Jiang Y."/>
            <person name="Adhikari A."/>
            <person name="Zheng C.-J."/>
            <person name="Schuster L."/>
            <person name="Cowan T.M."/>
            <person name="Smanski M.J."/>
            <person name="Chevrette M.G."/>
            <person name="De Carvalho L.P.S."/>
            <person name="Shen B."/>
        </authorList>
    </citation>
    <scope>NUCLEOTIDE SEQUENCE [LARGE SCALE GENOMIC DNA]</scope>
    <source>
        <strain evidence="2 3">NPDC001694</strain>
    </source>
</reference>
<dbReference type="Proteomes" id="UP001490365">
    <property type="component" value="Unassembled WGS sequence"/>
</dbReference>
<protein>
    <submittedName>
        <fullName evidence="2">NAD(P)H-binding protein</fullName>
    </submittedName>
</protein>
<dbReference type="InterPro" id="IPR036291">
    <property type="entry name" value="NAD(P)-bd_dom_sf"/>
</dbReference>
<dbReference type="PANTHER" id="PTHR43162:SF1">
    <property type="entry name" value="PRESTALK A DIFFERENTIATION PROTEIN A"/>
    <property type="match status" value="1"/>
</dbReference>
<dbReference type="SUPFAM" id="SSF51735">
    <property type="entry name" value="NAD(P)-binding Rossmann-fold domains"/>
    <property type="match status" value="1"/>
</dbReference>
<dbReference type="InterPro" id="IPR051604">
    <property type="entry name" value="Ergot_Alk_Oxidoreductase"/>
</dbReference>
<accession>A0ABV1THN3</accession>
<dbReference type="Pfam" id="PF13460">
    <property type="entry name" value="NAD_binding_10"/>
    <property type="match status" value="1"/>
</dbReference>
<evidence type="ECO:0000259" key="1">
    <source>
        <dbReference type="Pfam" id="PF13460"/>
    </source>
</evidence>
<organism evidence="2 3">
    <name type="scientific">Streptomyces sp. 900105755</name>
    <dbReference type="NCBI Taxonomy" id="3154389"/>
    <lineage>
        <taxon>Bacteria</taxon>
        <taxon>Bacillati</taxon>
        <taxon>Actinomycetota</taxon>
        <taxon>Actinomycetes</taxon>
        <taxon>Kitasatosporales</taxon>
        <taxon>Streptomycetaceae</taxon>
        <taxon>Streptomyces</taxon>
    </lineage>
</organism>
<gene>
    <name evidence="2" type="ORF">ABT211_18270</name>
</gene>
<feature type="domain" description="NAD(P)-binding" evidence="1">
    <location>
        <begin position="15"/>
        <end position="196"/>
    </location>
</feature>
<name>A0ABV1THN3_9ACTN</name>
<dbReference type="EMBL" id="JBEOZM010000006">
    <property type="protein sequence ID" value="MER6269223.1"/>
    <property type="molecule type" value="Genomic_DNA"/>
</dbReference>